<comment type="caution">
    <text evidence="4">Lacks conserved residue(s) required for the propagation of feature annotation.</text>
</comment>
<keyword evidence="7" id="KW-1185">Reference proteome</keyword>
<reference evidence="6 7" key="1">
    <citation type="submission" date="2014-04" db="EMBL/GenBank/DDBJ databases">
        <authorList>
            <consortium name="DOE Joint Genome Institute"/>
            <person name="Kuo A."/>
            <person name="Martino E."/>
            <person name="Perotto S."/>
            <person name="Kohler A."/>
            <person name="Nagy L.G."/>
            <person name="Floudas D."/>
            <person name="Copeland A."/>
            <person name="Barry K.W."/>
            <person name="Cichocki N."/>
            <person name="Veneault-Fourrey C."/>
            <person name="LaButti K."/>
            <person name="Lindquist E.A."/>
            <person name="Lipzen A."/>
            <person name="Lundell T."/>
            <person name="Morin E."/>
            <person name="Murat C."/>
            <person name="Sun H."/>
            <person name="Tunlid A."/>
            <person name="Henrissat B."/>
            <person name="Grigoriev I.V."/>
            <person name="Hibbett D.S."/>
            <person name="Martin F."/>
            <person name="Nordberg H.P."/>
            <person name="Cantor M.N."/>
            <person name="Hua S.X."/>
        </authorList>
    </citation>
    <scope>NUCLEOTIDE SEQUENCE [LARGE SCALE GENOMIC DNA]</scope>
    <source>
        <strain evidence="6 7">Zn</strain>
    </source>
</reference>
<dbReference type="Pfam" id="PF01734">
    <property type="entry name" value="Patatin"/>
    <property type="match status" value="1"/>
</dbReference>
<evidence type="ECO:0000256" key="3">
    <source>
        <dbReference type="ARBA" id="ARBA00023098"/>
    </source>
</evidence>
<evidence type="ECO:0000256" key="1">
    <source>
        <dbReference type="ARBA" id="ARBA00022801"/>
    </source>
</evidence>
<dbReference type="InterPro" id="IPR002641">
    <property type="entry name" value="PNPLA_dom"/>
</dbReference>
<dbReference type="PROSITE" id="PS51635">
    <property type="entry name" value="PNPLA"/>
    <property type="match status" value="1"/>
</dbReference>
<evidence type="ECO:0000313" key="7">
    <source>
        <dbReference type="Proteomes" id="UP000054321"/>
    </source>
</evidence>
<keyword evidence="3 4" id="KW-0443">Lipid metabolism</keyword>
<dbReference type="InParanoid" id="A0A0C3HSK3"/>
<feature type="domain" description="PNPLA" evidence="5">
    <location>
        <begin position="31"/>
        <end position="238"/>
    </location>
</feature>
<keyword evidence="2 4" id="KW-0442">Lipid degradation</keyword>
<sequence>MDLPVTNVPIMRQANERNFEHKPPTAGVRALIVEGGGVTGIIPLLILQELEAMVNLPIKIQEHFDIVIGKSSGAINTLALYSNEWSVENCLKQFQDISRDAFGRRHRYFGFSSTSLRRPGQILEAMLSHLGDSKYSSTGITHALTTAFGDRSLLFEASARGTKVGVVATTKDSSTCLFTNYNGPPEVRSPRCGYNLVRPEDSTISALASSATPPYFKPFQGYYDASLGDYNNLIDLALSEQDAVWSRQKKQPDIVVSLGIGFNKNNDPQILGAKQRTIPRARPIPRLFHSFSNSLVEEAGKQEVQNNLEPQARERHHRLDFEFSGDDLDLDNIQAMSAIREQIKSILVSNEAISRCADNVIASLFYLELRENQLFFDGTKFLCKGQIRCRLKPSSSALQVLITRLKESKAYFCSNFEHRLDCWYSGESEVVEHEVSYRREIEFKITSFEEFIDIKLDGITHSPMSISNCPYKIETLVKDQGLDLPFGSRLRVRRTQSQPAEYMKSAIYT</sequence>
<dbReference type="Proteomes" id="UP000054321">
    <property type="component" value="Unassembled WGS sequence"/>
</dbReference>
<dbReference type="EMBL" id="KN832872">
    <property type="protein sequence ID" value="KIN05217.1"/>
    <property type="molecule type" value="Genomic_DNA"/>
</dbReference>
<gene>
    <name evidence="6" type="ORF">OIDMADRAFT_25796</name>
</gene>
<dbReference type="OrthoDB" id="5384553at2759"/>
<evidence type="ECO:0000313" key="6">
    <source>
        <dbReference type="EMBL" id="KIN05217.1"/>
    </source>
</evidence>
<dbReference type="CDD" id="cd07199">
    <property type="entry name" value="Pat17_PNPLA8_PNPLA9_like"/>
    <property type="match status" value="1"/>
</dbReference>
<keyword evidence="1 4" id="KW-0378">Hydrolase</keyword>
<proteinExistence type="predicted"/>
<organism evidence="6 7">
    <name type="scientific">Oidiodendron maius (strain Zn)</name>
    <dbReference type="NCBI Taxonomy" id="913774"/>
    <lineage>
        <taxon>Eukaryota</taxon>
        <taxon>Fungi</taxon>
        <taxon>Dikarya</taxon>
        <taxon>Ascomycota</taxon>
        <taxon>Pezizomycotina</taxon>
        <taxon>Leotiomycetes</taxon>
        <taxon>Leotiomycetes incertae sedis</taxon>
        <taxon>Myxotrichaceae</taxon>
        <taxon>Oidiodendron</taxon>
    </lineage>
</organism>
<reference evidence="7" key="2">
    <citation type="submission" date="2015-01" db="EMBL/GenBank/DDBJ databases">
        <title>Evolutionary Origins and Diversification of the Mycorrhizal Mutualists.</title>
        <authorList>
            <consortium name="DOE Joint Genome Institute"/>
            <consortium name="Mycorrhizal Genomics Consortium"/>
            <person name="Kohler A."/>
            <person name="Kuo A."/>
            <person name="Nagy L.G."/>
            <person name="Floudas D."/>
            <person name="Copeland A."/>
            <person name="Barry K.W."/>
            <person name="Cichocki N."/>
            <person name="Veneault-Fourrey C."/>
            <person name="LaButti K."/>
            <person name="Lindquist E.A."/>
            <person name="Lipzen A."/>
            <person name="Lundell T."/>
            <person name="Morin E."/>
            <person name="Murat C."/>
            <person name="Riley R."/>
            <person name="Ohm R."/>
            <person name="Sun H."/>
            <person name="Tunlid A."/>
            <person name="Henrissat B."/>
            <person name="Grigoriev I.V."/>
            <person name="Hibbett D.S."/>
            <person name="Martin F."/>
        </authorList>
    </citation>
    <scope>NUCLEOTIDE SEQUENCE [LARGE SCALE GENOMIC DNA]</scope>
    <source>
        <strain evidence="7">Zn</strain>
    </source>
</reference>
<evidence type="ECO:0000259" key="5">
    <source>
        <dbReference type="PROSITE" id="PS51635"/>
    </source>
</evidence>
<dbReference type="GO" id="GO:0047499">
    <property type="term" value="F:calcium-independent phospholipase A2 activity"/>
    <property type="evidence" value="ECO:0007669"/>
    <property type="project" value="TreeGrafter"/>
</dbReference>
<dbReference type="GO" id="GO:0046486">
    <property type="term" value="P:glycerolipid metabolic process"/>
    <property type="evidence" value="ECO:0007669"/>
    <property type="project" value="UniProtKB-ARBA"/>
</dbReference>
<protein>
    <recommendedName>
        <fullName evidence="5">PNPLA domain-containing protein</fullName>
    </recommendedName>
</protein>
<dbReference type="Gene3D" id="3.40.1090.10">
    <property type="entry name" value="Cytosolic phospholipase A2 catalytic domain"/>
    <property type="match status" value="1"/>
</dbReference>
<dbReference type="InterPro" id="IPR016035">
    <property type="entry name" value="Acyl_Trfase/lysoPLipase"/>
</dbReference>
<dbReference type="GO" id="GO:0019369">
    <property type="term" value="P:arachidonate metabolic process"/>
    <property type="evidence" value="ECO:0007669"/>
    <property type="project" value="TreeGrafter"/>
</dbReference>
<feature type="short sequence motif" description="GXSXG" evidence="4">
    <location>
        <begin position="69"/>
        <end position="73"/>
    </location>
</feature>
<accession>A0A0C3HSK3</accession>
<dbReference type="PANTHER" id="PTHR24185:SF1">
    <property type="entry name" value="CALCIUM-INDEPENDENT PHOSPHOLIPASE A2-GAMMA"/>
    <property type="match status" value="1"/>
</dbReference>
<dbReference type="HOGENOM" id="CLU_003059_0_1_1"/>
<feature type="active site" description="Nucleophile" evidence="4">
    <location>
        <position position="71"/>
    </location>
</feature>
<evidence type="ECO:0000256" key="4">
    <source>
        <dbReference type="PROSITE-ProRule" id="PRU01161"/>
    </source>
</evidence>
<dbReference type="GO" id="GO:0016042">
    <property type="term" value="P:lipid catabolic process"/>
    <property type="evidence" value="ECO:0007669"/>
    <property type="project" value="UniProtKB-UniRule"/>
</dbReference>
<name>A0A0C3HSK3_OIDMZ</name>
<dbReference type="SUPFAM" id="SSF52151">
    <property type="entry name" value="FabD/lysophospholipase-like"/>
    <property type="match status" value="1"/>
</dbReference>
<evidence type="ECO:0000256" key="2">
    <source>
        <dbReference type="ARBA" id="ARBA00022963"/>
    </source>
</evidence>
<dbReference type="AlphaFoldDB" id="A0A0C3HSK3"/>
<feature type="active site" description="Proton acceptor" evidence="4">
    <location>
        <position position="224"/>
    </location>
</feature>
<dbReference type="STRING" id="913774.A0A0C3HSK3"/>
<dbReference type="PANTHER" id="PTHR24185">
    <property type="entry name" value="CALCIUM-INDEPENDENT PHOSPHOLIPASE A2-GAMMA"/>
    <property type="match status" value="1"/>
</dbReference>
<dbReference type="GO" id="GO:0016020">
    <property type="term" value="C:membrane"/>
    <property type="evidence" value="ECO:0007669"/>
    <property type="project" value="TreeGrafter"/>
</dbReference>
<feature type="short sequence motif" description="GXGXXG" evidence="4">
    <location>
        <begin position="35"/>
        <end position="40"/>
    </location>
</feature>